<evidence type="ECO:0000256" key="2">
    <source>
        <dbReference type="ARBA" id="ARBA00022801"/>
    </source>
</evidence>
<keyword evidence="4 6" id="KW-0456">Lyase</keyword>
<keyword evidence="3 6" id="KW-0464">Manganese</keyword>
<comment type="similarity">
    <text evidence="6">Belongs to the pseudouridine-5'-phosphate glycosidase family.</text>
</comment>
<dbReference type="SUPFAM" id="SSF110581">
    <property type="entry name" value="Indigoidine synthase A-like"/>
    <property type="match status" value="1"/>
</dbReference>
<evidence type="ECO:0000256" key="6">
    <source>
        <dbReference type="HAMAP-Rule" id="MF_01876"/>
    </source>
</evidence>
<comment type="caution">
    <text evidence="7">The sequence shown here is derived from an EMBL/GenBank/DDBJ whole genome shotgun (WGS) entry which is preliminary data.</text>
</comment>
<name>A0ABP9J8N5_9MICO</name>
<dbReference type="InterPro" id="IPR022830">
    <property type="entry name" value="Indigdn_synthA-like"/>
</dbReference>
<evidence type="ECO:0000313" key="7">
    <source>
        <dbReference type="EMBL" id="GAA5022957.1"/>
    </source>
</evidence>
<dbReference type="PANTHER" id="PTHR42909">
    <property type="entry name" value="ZGC:136858"/>
    <property type="match status" value="1"/>
</dbReference>
<evidence type="ECO:0000256" key="1">
    <source>
        <dbReference type="ARBA" id="ARBA00022723"/>
    </source>
</evidence>
<sequence length="328" mass="33485">MPHALPSPDLVVVHEEVREALAAGVGVVALESTILAHGLPHPDNVTVAAQIEDAVRAGGAVPATIALLDGVVHIGLGAREVERVCTDPDIAKLSVRDVGVAAALRLSGATTVASTSALAHLAGIRVFATGGLGGVHRGASETFDVSADLGVLASTPVLVVCAGVKSILDVAGTLETLETLSVPVLGFRTDAFPGFYLSDSGHEVPWRVETAADAARVVVTRDRLGTDAAGVVLANPLPADRQVDRELHDRLVTEGLALLEREGVHGKDVTPRLLEYFHDHSGGESLRANVELVLANARLAGEVAVEVAAQTAASTSETGAGSTPSAGA</sequence>
<dbReference type="PANTHER" id="PTHR42909:SF1">
    <property type="entry name" value="CARBOHYDRATE KINASE PFKB DOMAIN-CONTAINING PROTEIN"/>
    <property type="match status" value="1"/>
</dbReference>
<comment type="function">
    <text evidence="6">Catalyzes the reversible cleavage of pseudouridine 5'-phosphate (PsiMP) to ribose 5-phosphate and uracil. Functions biologically in the cleavage direction, as part of a pseudouridine degradation pathway.</text>
</comment>
<feature type="binding site" evidence="6">
    <location>
        <position position="144"/>
    </location>
    <ligand>
        <name>Mn(2+)</name>
        <dbReference type="ChEBI" id="CHEBI:29035"/>
    </ligand>
</feature>
<accession>A0ABP9J8N5</accession>
<dbReference type="EC" id="4.2.1.70" evidence="6"/>
<keyword evidence="5 6" id="KW-0326">Glycosidase</keyword>
<evidence type="ECO:0000313" key="8">
    <source>
        <dbReference type="Proteomes" id="UP001500427"/>
    </source>
</evidence>
<dbReference type="HAMAP" id="MF_01876">
    <property type="entry name" value="PsiMP_glycosidase"/>
    <property type="match status" value="1"/>
</dbReference>
<dbReference type="InterPro" id="IPR007342">
    <property type="entry name" value="PsuG"/>
</dbReference>
<reference evidence="8" key="1">
    <citation type="journal article" date="2019" name="Int. J. Syst. Evol. Microbiol.">
        <title>The Global Catalogue of Microorganisms (GCM) 10K type strain sequencing project: providing services to taxonomists for standard genome sequencing and annotation.</title>
        <authorList>
            <consortium name="The Broad Institute Genomics Platform"/>
            <consortium name="The Broad Institute Genome Sequencing Center for Infectious Disease"/>
            <person name="Wu L."/>
            <person name="Ma J."/>
        </authorList>
    </citation>
    <scope>NUCLEOTIDE SEQUENCE [LARGE SCALE GENOMIC DNA]</scope>
    <source>
        <strain evidence="8">JCM 17687</strain>
    </source>
</reference>
<gene>
    <name evidence="6" type="primary">psuG</name>
    <name evidence="7" type="ORF">GCM10023258_13790</name>
</gene>
<keyword evidence="8" id="KW-1185">Reference proteome</keyword>
<dbReference type="Gene3D" id="3.40.1790.10">
    <property type="entry name" value="Indigoidine synthase domain"/>
    <property type="match status" value="1"/>
</dbReference>
<comment type="subunit">
    <text evidence="6">Homotrimer.</text>
</comment>
<keyword evidence="1 6" id="KW-0479">Metal-binding</keyword>
<feature type="active site" description="Nucleophile" evidence="6">
    <location>
        <position position="165"/>
    </location>
</feature>
<evidence type="ECO:0000256" key="3">
    <source>
        <dbReference type="ARBA" id="ARBA00023211"/>
    </source>
</evidence>
<dbReference type="Pfam" id="PF04227">
    <property type="entry name" value="Indigoidine_A"/>
    <property type="match status" value="1"/>
</dbReference>
<organism evidence="7 8">
    <name type="scientific">Terrabacter aeriphilus</name>
    <dbReference type="NCBI Taxonomy" id="515662"/>
    <lineage>
        <taxon>Bacteria</taxon>
        <taxon>Bacillati</taxon>
        <taxon>Actinomycetota</taxon>
        <taxon>Actinomycetes</taxon>
        <taxon>Micrococcales</taxon>
        <taxon>Intrasporangiaceae</taxon>
        <taxon>Terrabacter</taxon>
    </lineage>
</organism>
<feature type="binding site" evidence="6">
    <location>
        <begin position="146"/>
        <end position="148"/>
    </location>
    <ligand>
        <name>substrate</name>
    </ligand>
</feature>
<feature type="active site" description="Proton donor" evidence="6">
    <location>
        <position position="31"/>
    </location>
</feature>
<comment type="cofactor">
    <cofactor evidence="6">
        <name>Mn(2+)</name>
        <dbReference type="ChEBI" id="CHEBI:29035"/>
    </cofactor>
    <text evidence="6">Binds 1 Mn(2+) ion per subunit.</text>
</comment>
<protein>
    <recommendedName>
        <fullName evidence="6">Pseudouridine-5'-phosphate glycosidase</fullName>
        <shortName evidence="6">PsiMP glycosidase</shortName>
        <ecNumber evidence="6">4.2.1.70</ecNumber>
    </recommendedName>
</protein>
<dbReference type="GO" id="GO:0016798">
    <property type="term" value="F:hydrolase activity, acting on glycosyl bonds"/>
    <property type="evidence" value="ECO:0007669"/>
    <property type="project" value="UniProtKB-KW"/>
</dbReference>
<dbReference type="Proteomes" id="UP001500427">
    <property type="component" value="Unassembled WGS sequence"/>
</dbReference>
<proteinExistence type="inferred from homology"/>
<feature type="binding site" evidence="6">
    <location>
        <position position="112"/>
    </location>
    <ligand>
        <name>substrate</name>
    </ligand>
</feature>
<feature type="binding site" evidence="6">
    <location>
        <position position="92"/>
    </location>
    <ligand>
        <name>substrate</name>
    </ligand>
</feature>
<keyword evidence="2 6" id="KW-0378">Hydrolase</keyword>
<dbReference type="RefSeq" id="WP_345506715.1">
    <property type="nucleotide sequence ID" value="NZ_BAABIW010000009.1"/>
</dbReference>
<evidence type="ECO:0000256" key="5">
    <source>
        <dbReference type="ARBA" id="ARBA00023295"/>
    </source>
</evidence>
<evidence type="ECO:0000256" key="4">
    <source>
        <dbReference type="ARBA" id="ARBA00023239"/>
    </source>
</evidence>
<comment type="catalytic activity">
    <reaction evidence="6">
        <text>D-ribose 5-phosphate + uracil = psi-UMP + H2O</text>
        <dbReference type="Rhea" id="RHEA:18337"/>
        <dbReference type="ChEBI" id="CHEBI:15377"/>
        <dbReference type="ChEBI" id="CHEBI:17568"/>
        <dbReference type="ChEBI" id="CHEBI:58380"/>
        <dbReference type="ChEBI" id="CHEBI:78346"/>
        <dbReference type="EC" id="4.2.1.70"/>
    </reaction>
</comment>
<dbReference type="EMBL" id="BAABIW010000009">
    <property type="protein sequence ID" value="GAA5022957.1"/>
    <property type="molecule type" value="Genomic_DNA"/>
</dbReference>